<accession>A0A917ZYM7</accession>
<evidence type="ECO:0000313" key="3">
    <source>
        <dbReference type="Proteomes" id="UP000660745"/>
    </source>
</evidence>
<feature type="transmembrane region" description="Helical" evidence="1">
    <location>
        <begin position="58"/>
        <end position="79"/>
    </location>
</feature>
<dbReference type="Proteomes" id="UP000660745">
    <property type="component" value="Unassembled WGS sequence"/>
</dbReference>
<evidence type="ECO:0000313" key="2">
    <source>
        <dbReference type="EMBL" id="GGP01200.1"/>
    </source>
</evidence>
<keyword evidence="1" id="KW-0812">Transmembrane</keyword>
<name>A0A917ZYM7_9ACTN</name>
<dbReference type="EMBL" id="BMNK01000001">
    <property type="protein sequence ID" value="GGP01200.1"/>
    <property type="molecule type" value="Genomic_DNA"/>
</dbReference>
<organism evidence="2 3">
    <name type="scientific">Nonomuraea glycinis</name>
    <dbReference type="NCBI Taxonomy" id="2047744"/>
    <lineage>
        <taxon>Bacteria</taxon>
        <taxon>Bacillati</taxon>
        <taxon>Actinomycetota</taxon>
        <taxon>Actinomycetes</taxon>
        <taxon>Streptosporangiales</taxon>
        <taxon>Streptosporangiaceae</taxon>
        <taxon>Nonomuraea</taxon>
    </lineage>
</organism>
<keyword evidence="1" id="KW-0472">Membrane</keyword>
<gene>
    <name evidence="2" type="ORF">GCM10012278_03810</name>
</gene>
<feature type="transmembrane region" description="Helical" evidence="1">
    <location>
        <begin position="85"/>
        <end position="104"/>
    </location>
</feature>
<dbReference type="AlphaFoldDB" id="A0A917ZYM7"/>
<sequence>MPGSFWSLGCNSGTPAGLPGTLGRKREGQLGLMTEDRDWEETSDRGHAMVPATPRDVVHIRVGSFILVFLFALAVLGIIARAPVMTGIAVVAAVVVVIDIVLAVRRQKDRNVGEAG</sequence>
<keyword evidence="1" id="KW-1133">Transmembrane helix</keyword>
<proteinExistence type="predicted"/>
<comment type="caution">
    <text evidence="2">The sequence shown here is derived from an EMBL/GenBank/DDBJ whole genome shotgun (WGS) entry which is preliminary data.</text>
</comment>
<keyword evidence="3" id="KW-1185">Reference proteome</keyword>
<protein>
    <submittedName>
        <fullName evidence="2">Uncharacterized protein</fullName>
    </submittedName>
</protein>
<reference evidence="2" key="2">
    <citation type="submission" date="2020-09" db="EMBL/GenBank/DDBJ databases">
        <authorList>
            <person name="Sun Q."/>
            <person name="Zhou Y."/>
        </authorList>
    </citation>
    <scope>NUCLEOTIDE SEQUENCE</scope>
    <source>
        <strain evidence="2">CGMCC 4.7430</strain>
    </source>
</reference>
<evidence type="ECO:0000256" key="1">
    <source>
        <dbReference type="SAM" id="Phobius"/>
    </source>
</evidence>
<reference evidence="2" key="1">
    <citation type="journal article" date="2014" name="Int. J. Syst. Evol. Microbiol.">
        <title>Complete genome sequence of Corynebacterium casei LMG S-19264T (=DSM 44701T), isolated from a smear-ripened cheese.</title>
        <authorList>
            <consortium name="US DOE Joint Genome Institute (JGI-PGF)"/>
            <person name="Walter F."/>
            <person name="Albersmeier A."/>
            <person name="Kalinowski J."/>
            <person name="Ruckert C."/>
        </authorList>
    </citation>
    <scope>NUCLEOTIDE SEQUENCE</scope>
    <source>
        <strain evidence="2">CGMCC 4.7430</strain>
    </source>
</reference>